<protein>
    <submittedName>
        <fullName evidence="1">Cysteine desulfurase</fullName>
    </submittedName>
</protein>
<proteinExistence type="predicted"/>
<dbReference type="InterPro" id="IPR015424">
    <property type="entry name" value="PyrdxlP-dep_Trfase"/>
</dbReference>
<dbReference type="InterPro" id="IPR015422">
    <property type="entry name" value="PyrdxlP-dep_Trfase_small"/>
</dbReference>
<dbReference type="SUPFAM" id="SSF53383">
    <property type="entry name" value="PLP-dependent transferases"/>
    <property type="match status" value="1"/>
</dbReference>
<accession>A0ABZ3F8R2</accession>
<gene>
    <name evidence="1" type="ORF">V3I05_02635</name>
</gene>
<name>A0ABZ3F8R2_9HELI</name>
<evidence type="ECO:0000313" key="1">
    <source>
        <dbReference type="EMBL" id="XAM18595.1"/>
    </source>
</evidence>
<keyword evidence="2" id="KW-1185">Reference proteome</keyword>
<dbReference type="Proteomes" id="UP001434737">
    <property type="component" value="Chromosome"/>
</dbReference>
<organism evidence="1 2">
    <name type="scientific">Helicobacter mastomyrinus</name>
    <dbReference type="NCBI Taxonomy" id="287948"/>
    <lineage>
        <taxon>Bacteria</taxon>
        <taxon>Pseudomonadati</taxon>
        <taxon>Campylobacterota</taxon>
        <taxon>Epsilonproteobacteria</taxon>
        <taxon>Campylobacterales</taxon>
        <taxon>Helicobacteraceae</taxon>
        <taxon>Helicobacter</taxon>
    </lineage>
</organism>
<dbReference type="RefSeq" id="WP_343353907.1">
    <property type="nucleotide sequence ID" value="NZ_CP145316.1"/>
</dbReference>
<evidence type="ECO:0000313" key="2">
    <source>
        <dbReference type="Proteomes" id="UP001434737"/>
    </source>
</evidence>
<dbReference type="Gene3D" id="3.90.1150.10">
    <property type="entry name" value="Aspartate Aminotransferase, domain 1"/>
    <property type="match status" value="1"/>
</dbReference>
<sequence length="366" mass="41326">MNIHLDFLANFPLNKSANALLFEDSYPNPNIFDNAFVRDLKADSAHLSAMFNKTHAHSFDYSCGEFLCLFSTLFSHHYHIVLAPSFSQQSFYAAHTFQTMHKDGLSFMPLSRQGIIESLPVLNIRPNEPIVFFLPIINQDVLSINPIKSMIEQILCAYPHALIFCDISLFLSTLTQAHLESLRLLKHKKLLFMCNAEHIGLMRKCGFILSELSDGEIPALKAYFDTQLLRPNLFKAAITAIEDILALPPSIDTKAQFFTSLQSHLKDDMALFVPPHLNSPNALALRFRGIKARLLIESLQIAGIYAINGQDCLFGNAKPSFVLHSMGYDEPQCRELLSVSYKHLDDIESITSHIASAYLQLRQFHL</sequence>
<dbReference type="EMBL" id="CP145316">
    <property type="protein sequence ID" value="XAM18595.1"/>
    <property type="molecule type" value="Genomic_DNA"/>
</dbReference>
<reference evidence="1 2" key="1">
    <citation type="submission" date="2024-02" db="EMBL/GenBank/DDBJ databases">
        <title>Genome and pathogenicity analysis of Helicobacter mastomyrinus isolated from mice.</title>
        <authorList>
            <person name="Zhu L."/>
        </authorList>
    </citation>
    <scope>NUCLEOTIDE SEQUENCE [LARGE SCALE GENOMIC DNA]</scope>
    <source>
        <strain evidence="1 2">Hm-17</strain>
    </source>
</reference>